<name>A0A7X5YJC7_9CAUL</name>
<evidence type="ECO:0000256" key="1">
    <source>
        <dbReference type="ARBA" id="ARBA00023172"/>
    </source>
</evidence>
<protein>
    <submittedName>
        <fullName evidence="3">Integrase/recombinase XerD</fullName>
    </submittedName>
</protein>
<dbReference type="GO" id="GO:0003677">
    <property type="term" value="F:DNA binding"/>
    <property type="evidence" value="ECO:0007669"/>
    <property type="project" value="InterPro"/>
</dbReference>
<gene>
    <name evidence="3" type="ORF">GGQ87_001295</name>
</gene>
<evidence type="ECO:0000313" key="4">
    <source>
        <dbReference type="Proteomes" id="UP000587415"/>
    </source>
</evidence>
<keyword evidence="4" id="KW-1185">Reference proteome</keyword>
<dbReference type="PROSITE" id="PS51898">
    <property type="entry name" value="TYR_RECOMBINASE"/>
    <property type="match status" value="1"/>
</dbReference>
<proteinExistence type="predicted"/>
<dbReference type="Pfam" id="PF00589">
    <property type="entry name" value="Phage_integrase"/>
    <property type="match status" value="1"/>
</dbReference>
<feature type="domain" description="Tyr recombinase" evidence="2">
    <location>
        <begin position="1"/>
        <end position="136"/>
    </location>
</feature>
<dbReference type="GO" id="GO:0015074">
    <property type="term" value="P:DNA integration"/>
    <property type="evidence" value="ECO:0007669"/>
    <property type="project" value="InterPro"/>
</dbReference>
<dbReference type="CDD" id="cd00397">
    <property type="entry name" value="DNA_BRE_C"/>
    <property type="match status" value="1"/>
</dbReference>
<keyword evidence="1" id="KW-0233">DNA recombination</keyword>
<accession>A0A7X5YJC7</accession>
<dbReference type="InterPro" id="IPR011010">
    <property type="entry name" value="DNA_brk_join_enz"/>
</dbReference>
<sequence>MVLDANGRVGSSIALPDTIAKMGSGRRIPMHPDLRTALTQLAAPTARIGPVVTSAKGGHLRPNSIVNWFTALFAEVGAAGCSSHSGRRTFITNAARKAHRSGATLRDVQLLAGHKSIEVTQRYIDGDSDAQRRLVHSL</sequence>
<evidence type="ECO:0000313" key="3">
    <source>
        <dbReference type="EMBL" id="NJC41037.1"/>
    </source>
</evidence>
<comment type="caution">
    <text evidence="3">The sequence shown here is derived from an EMBL/GenBank/DDBJ whole genome shotgun (WGS) entry which is preliminary data.</text>
</comment>
<dbReference type="GO" id="GO:0006310">
    <property type="term" value="P:DNA recombination"/>
    <property type="evidence" value="ECO:0007669"/>
    <property type="project" value="UniProtKB-KW"/>
</dbReference>
<reference evidence="3 4" key="1">
    <citation type="submission" date="2020-03" db="EMBL/GenBank/DDBJ databases">
        <title>Genomic Encyclopedia of Type Strains, Phase IV (KMG-IV): sequencing the most valuable type-strain genomes for metagenomic binning, comparative biology and taxonomic classification.</title>
        <authorList>
            <person name="Goeker M."/>
        </authorList>
    </citation>
    <scope>NUCLEOTIDE SEQUENCE [LARGE SCALE GENOMIC DNA]</scope>
    <source>
        <strain evidence="3 4">DSM 4736</strain>
    </source>
</reference>
<dbReference type="Proteomes" id="UP000587415">
    <property type="component" value="Unassembled WGS sequence"/>
</dbReference>
<dbReference type="Gene3D" id="1.10.443.10">
    <property type="entry name" value="Intergrase catalytic core"/>
    <property type="match status" value="1"/>
</dbReference>
<dbReference type="AlphaFoldDB" id="A0A7X5YJC7"/>
<evidence type="ECO:0000259" key="2">
    <source>
        <dbReference type="PROSITE" id="PS51898"/>
    </source>
</evidence>
<organism evidence="3 4">
    <name type="scientific">Brevundimonas alba</name>
    <dbReference type="NCBI Taxonomy" id="74314"/>
    <lineage>
        <taxon>Bacteria</taxon>
        <taxon>Pseudomonadati</taxon>
        <taxon>Pseudomonadota</taxon>
        <taxon>Alphaproteobacteria</taxon>
        <taxon>Caulobacterales</taxon>
        <taxon>Caulobacteraceae</taxon>
        <taxon>Brevundimonas</taxon>
    </lineage>
</organism>
<dbReference type="InterPro" id="IPR002104">
    <property type="entry name" value="Integrase_catalytic"/>
</dbReference>
<dbReference type="SUPFAM" id="SSF56349">
    <property type="entry name" value="DNA breaking-rejoining enzymes"/>
    <property type="match status" value="1"/>
</dbReference>
<dbReference type="InterPro" id="IPR013762">
    <property type="entry name" value="Integrase-like_cat_sf"/>
</dbReference>
<dbReference type="EMBL" id="JAATJM010000001">
    <property type="protein sequence ID" value="NJC41037.1"/>
    <property type="molecule type" value="Genomic_DNA"/>
</dbReference>